<dbReference type="EMBL" id="PP551948">
    <property type="protein sequence ID" value="WYN05055.1"/>
    <property type="molecule type" value="Genomic_DNA"/>
</dbReference>
<name>A0AAX4MVN0_9CAUD</name>
<evidence type="ECO:0000256" key="1">
    <source>
        <dbReference type="SAM" id="MobiDB-lite"/>
    </source>
</evidence>
<organism evidence="2 3">
    <name type="scientific">Pseudomonas phage UNO-G1W1</name>
    <dbReference type="NCBI Taxonomy" id="3136609"/>
    <lineage>
        <taxon>Viruses</taxon>
        <taxon>Duplodnaviria</taxon>
        <taxon>Heunggongvirae</taxon>
        <taxon>Uroviricota</taxon>
        <taxon>Caudoviricetes</taxon>
        <taxon>Vandenendeviridae</taxon>
        <taxon>Gorskivirinae</taxon>
        <taxon>Omahavirus</taxon>
        <taxon>Omahavirus UNOG1W1</taxon>
    </lineage>
</organism>
<keyword evidence="3" id="KW-1185">Reference proteome</keyword>
<gene>
    <name evidence="2" type="ORF">ISREJYDI_CDS0089</name>
</gene>
<evidence type="ECO:0000313" key="2">
    <source>
        <dbReference type="EMBL" id="WYN05055.1"/>
    </source>
</evidence>
<evidence type="ECO:0000313" key="3">
    <source>
        <dbReference type="Proteomes" id="UP001447006"/>
    </source>
</evidence>
<reference evidence="2 3" key="1">
    <citation type="submission" date="2024-03" db="EMBL/GenBank/DDBJ databases">
        <title>Complete Genome Sequence of a Pseudomonas fluorescens Bacteriophage UNO-G1W1 isolated from freshwater ice in Nebraska.</title>
        <authorList>
            <person name="Neville A.J."/>
            <person name="Schulze T.T."/>
            <person name="Davis P.H."/>
        </authorList>
    </citation>
    <scope>NUCLEOTIDE SEQUENCE [LARGE SCALE GENOMIC DNA]</scope>
</reference>
<sequence>MNTLISALSKYVIVALLTVCLGTGGYAYVQHQKNIQLAMDVLTYKTAAADNLKATEDAKASCLVTVGSLNSYYQTELELAKAQQSTGDAILTLPALTIKEKANDAPKASQAPRYSDDDRLSPDTMRLLDAAYCYGDKDGCSAPAK</sequence>
<accession>A0AAX4MVN0</accession>
<feature type="region of interest" description="Disordered" evidence="1">
    <location>
        <begin position="102"/>
        <end position="121"/>
    </location>
</feature>
<protein>
    <submittedName>
        <fullName evidence="2">Rz-like spanin</fullName>
    </submittedName>
</protein>
<dbReference type="Proteomes" id="UP001447006">
    <property type="component" value="Segment"/>
</dbReference>
<proteinExistence type="predicted"/>